<feature type="compositionally biased region" description="Polar residues" evidence="1">
    <location>
        <begin position="74"/>
        <end position="84"/>
    </location>
</feature>
<keyword evidence="2" id="KW-0472">Membrane</keyword>
<feature type="region of interest" description="Disordered" evidence="1">
    <location>
        <begin position="1"/>
        <end position="22"/>
    </location>
</feature>
<feature type="compositionally biased region" description="Low complexity" evidence="1">
    <location>
        <begin position="88"/>
        <end position="100"/>
    </location>
</feature>
<accession>A0A6J4KVI5</accession>
<keyword evidence="2" id="KW-0812">Transmembrane</keyword>
<evidence type="ECO:0000256" key="1">
    <source>
        <dbReference type="SAM" id="MobiDB-lite"/>
    </source>
</evidence>
<keyword evidence="2" id="KW-1133">Transmembrane helix</keyword>
<evidence type="ECO:0000313" key="3">
    <source>
        <dbReference type="EMBL" id="CAA9316611.1"/>
    </source>
</evidence>
<proteinExistence type="predicted"/>
<protein>
    <submittedName>
        <fullName evidence="3">Uncharacterized protein</fullName>
    </submittedName>
</protein>
<reference evidence="3" key="1">
    <citation type="submission" date="2020-02" db="EMBL/GenBank/DDBJ databases">
        <authorList>
            <person name="Meier V. D."/>
        </authorList>
    </citation>
    <scope>NUCLEOTIDE SEQUENCE</scope>
    <source>
        <strain evidence="3">AVDCRST_MAG90</strain>
    </source>
</reference>
<name>A0A6J4KVI5_9HYPH</name>
<feature type="region of interest" description="Disordered" evidence="1">
    <location>
        <begin position="73"/>
        <end position="109"/>
    </location>
</feature>
<evidence type="ECO:0000256" key="2">
    <source>
        <dbReference type="SAM" id="Phobius"/>
    </source>
</evidence>
<dbReference type="AlphaFoldDB" id="A0A6J4KVI5"/>
<sequence>MEINRDNLANSPTTAPVDREGMVFDRDTTALDRNSIVSEPERGRTNFAAFLIGGVVIALGLLAFLFYDGANTGREVNTTGSTTPRIEAPATPASPANPSRPANPPAPAR</sequence>
<organism evidence="3">
    <name type="scientific">uncultured Microvirga sp</name>
    <dbReference type="NCBI Taxonomy" id="412392"/>
    <lineage>
        <taxon>Bacteria</taxon>
        <taxon>Pseudomonadati</taxon>
        <taxon>Pseudomonadota</taxon>
        <taxon>Alphaproteobacteria</taxon>
        <taxon>Hyphomicrobiales</taxon>
        <taxon>Methylobacteriaceae</taxon>
        <taxon>Microvirga</taxon>
        <taxon>environmental samples</taxon>
    </lineage>
</organism>
<dbReference type="EMBL" id="CADCUC010000149">
    <property type="protein sequence ID" value="CAA9316611.1"/>
    <property type="molecule type" value="Genomic_DNA"/>
</dbReference>
<gene>
    <name evidence="3" type="ORF">AVDCRST_MAG90-776</name>
</gene>
<feature type="transmembrane region" description="Helical" evidence="2">
    <location>
        <begin position="47"/>
        <end position="67"/>
    </location>
</feature>